<comment type="cofactor">
    <cofactor evidence="8">
        <name>[4Fe-4S] cluster</name>
        <dbReference type="ChEBI" id="CHEBI:49883"/>
    </cofactor>
    <text evidence="8">Binds 2 [4Fe-4S] clusters per subunit. One cluster is coordinated with 3 cysteines and an exchangeable S-adenosyl-L-methionine.</text>
</comment>
<keyword evidence="6 8" id="KW-0411">Iron-sulfur</keyword>
<evidence type="ECO:0000256" key="7">
    <source>
        <dbReference type="ARBA" id="ARBA00047326"/>
    </source>
</evidence>
<dbReference type="GO" id="GO:0046872">
    <property type="term" value="F:metal ion binding"/>
    <property type="evidence" value="ECO:0007669"/>
    <property type="project" value="UniProtKB-KW"/>
</dbReference>
<feature type="domain" description="Radical SAM core" evidence="9">
    <location>
        <begin position="78"/>
        <end position="293"/>
    </location>
</feature>
<organism evidence="10 11">
    <name type="scientific">Candidatus Sulfurimonas baltica</name>
    <dbReference type="NCBI Taxonomy" id="2740404"/>
    <lineage>
        <taxon>Bacteria</taxon>
        <taxon>Pseudomonadati</taxon>
        <taxon>Campylobacterota</taxon>
        <taxon>Epsilonproteobacteria</taxon>
        <taxon>Campylobacterales</taxon>
        <taxon>Sulfurimonadaceae</taxon>
        <taxon>Sulfurimonas</taxon>
    </lineage>
</organism>
<evidence type="ECO:0000256" key="8">
    <source>
        <dbReference type="HAMAP-Rule" id="MF_00206"/>
    </source>
</evidence>
<feature type="binding site" evidence="8">
    <location>
        <position position="71"/>
    </location>
    <ligand>
        <name>[4Fe-4S] cluster</name>
        <dbReference type="ChEBI" id="CHEBI:49883"/>
        <label>1</label>
    </ligand>
</feature>
<evidence type="ECO:0000256" key="4">
    <source>
        <dbReference type="ARBA" id="ARBA00022723"/>
    </source>
</evidence>
<dbReference type="InterPro" id="IPR003698">
    <property type="entry name" value="Lipoyl_synth"/>
</dbReference>
<dbReference type="UniPathway" id="UPA00538">
    <property type="reaction ID" value="UER00593"/>
</dbReference>
<evidence type="ECO:0000256" key="2">
    <source>
        <dbReference type="ARBA" id="ARBA00022679"/>
    </source>
</evidence>
<comment type="catalytic activity">
    <reaction evidence="7 8">
        <text>[[Fe-S] cluster scaffold protein carrying a second [4Fe-4S](2+) cluster] + N(6)-octanoyl-L-lysyl-[protein] + 2 oxidized [2Fe-2S]-[ferredoxin] + 2 S-adenosyl-L-methionine + 4 H(+) = [[Fe-S] cluster scaffold protein] + N(6)-[(R)-dihydrolipoyl]-L-lysyl-[protein] + 4 Fe(3+) + 2 hydrogen sulfide + 2 5'-deoxyadenosine + 2 L-methionine + 2 reduced [2Fe-2S]-[ferredoxin]</text>
        <dbReference type="Rhea" id="RHEA:16585"/>
        <dbReference type="Rhea" id="RHEA-COMP:9928"/>
        <dbReference type="Rhea" id="RHEA-COMP:10000"/>
        <dbReference type="Rhea" id="RHEA-COMP:10001"/>
        <dbReference type="Rhea" id="RHEA-COMP:10475"/>
        <dbReference type="Rhea" id="RHEA-COMP:14568"/>
        <dbReference type="Rhea" id="RHEA-COMP:14569"/>
        <dbReference type="ChEBI" id="CHEBI:15378"/>
        <dbReference type="ChEBI" id="CHEBI:17319"/>
        <dbReference type="ChEBI" id="CHEBI:29034"/>
        <dbReference type="ChEBI" id="CHEBI:29919"/>
        <dbReference type="ChEBI" id="CHEBI:33722"/>
        <dbReference type="ChEBI" id="CHEBI:33737"/>
        <dbReference type="ChEBI" id="CHEBI:33738"/>
        <dbReference type="ChEBI" id="CHEBI:57844"/>
        <dbReference type="ChEBI" id="CHEBI:59789"/>
        <dbReference type="ChEBI" id="CHEBI:78809"/>
        <dbReference type="ChEBI" id="CHEBI:83100"/>
        <dbReference type="EC" id="2.8.1.8"/>
    </reaction>
</comment>
<dbReference type="PANTHER" id="PTHR10949">
    <property type="entry name" value="LIPOYL SYNTHASE"/>
    <property type="match status" value="1"/>
</dbReference>
<dbReference type="EMBL" id="CP054492">
    <property type="protein sequence ID" value="QOY53514.1"/>
    <property type="molecule type" value="Genomic_DNA"/>
</dbReference>
<evidence type="ECO:0000256" key="1">
    <source>
        <dbReference type="ARBA" id="ARBA00022485"/>
    </source>
</evidence>
<gene>
    <name evidence="8" type="primary">lipA</name>
    <name evidence="10" type="ORF">HUE88_12755</name>
</gene>
<dbReference type="EC" id="2.8.1.8" evidence="8"/>
<keyword evidence="2 8" id="KW-0808">Transferase</keyword>
<feature type="binding site" evidence="8">
    <location>
        <position position="66"/>
    </location>
    <ligand>
        <name>[4Fe-4S] cluster</name>
        <dbReference type="ChEBI" id="CHEBI:49883"/>
        <label>1</label>
    </ligand>
</feature>
<dbReference type="GO" id="GO:0005737">
    <property type="term" value="C:cytoplasm"/>
    <property type="evidence" value="ECO:0007669"/>
    <property type="project" value="UniProtKB-SubCell"/>
</dbReference>
<dbReference type="SFLD" id="SFLDS00029">
    <property type="entry name" value="Radical_SAM"/>
    <property type="match status" value="1"/>
</dbReference>
<dbReference type="HAMAP" id="MF_00206">
    <property type="entry name" value="Lipoyl_synth"/>
    <property type="match status" value="1"/>
</dbReference>
<name>A0A7S7LXU7_9BACT</name>
<feature type="binding site" evidence="8">
    <location>
        <position position="99"/>
    </location>
    <ligand>
        <name>[4Fe-4S] cluster</name>
        <dbReference type="ChEBI" id="CHEBI:49883"/>
        <label>2</label>
        <note>4Fe-4S-S-AdoMet</note>
    </ligand>
</feature>
<comment type="function">
    <text evidence="8">Catalyzes the radical-mediated insertion of two sulfur atoms into the C-6 and C-8 positions of the octanoyl moiety bound to the lipoyl domains of lipoate-dependent enzymes, thereby converting the octanoylated domains into lipoylated derivatives.</text>
</comment>
<dbReference type="InterPro" id="IPR007197">
    <property type="entry name" value="rSAM"/>
</dbReference>
<dbReference type="InterPro" id="IPR006638">
    <property type="entry name" value="Elp3/MiaA/NifB-like_rSAM"/>
</dbReference>
<dbReference type="Pfam" id="PF04055">
    <property type="entry name" value="Radical_SAM"/>
    <property type="match status" value="1"/>
</dbReference>
<evidence type="ECO:0000259" key="9">
    <source>
        <dbReference type="PROSITE" id="PS51918"/>
    </source>
</evidence>
<dbReference type="Gene3D" id="3.20.20.70">
    <property type="entry name" value="Aldolase class I"/>
    <property type="match status" value="1"/>
</dbReference>
<dbReference type="Proteomes" id="UP000593994">
    <property type="component" value="Chromosome"/>
</dbReference>
<keyword evidence="3 8" id="KW-0949">S-adenosyl-L-methionine</keyword>
<evidence type="ECO:0000313" key="10">
    <source>
        <dbReference type="EMBL" id="QOY53514.1"/>
    </source>
</evidence>
<dbReference type="AlphaFoldDB" id="A0A7S7LXU7"/>
<feature type="binding site" evidence="8">
    <location>
        <position position="304"/>
    </location>
    <ligand>
        <name>[4Fe-4S] cluster</name>
        <dbReference type="ChEBI" id="CHEBI:49883"/>
        <label>1</label>
    </ligand>
</feature>
<keyword evidence="11" id="KW-1185">Reference proteome</keyword>
<evidence type="ECO:0000256" key="3">
    <source>
        <dbReference type="ARBA" id="ARBA00022691"/>
    </source>
</evidence>
<keyword evidence="4 8" id="KW-0479">Metal-binding</keyword>
<dbReference type="GO" id="GO:0051539">
    <property type="term" value="F:4 iron, 4 sulfur cluster binding"/>
    <property type="evidence" value="ECO:0007669"/>
    <property type="project" value="UniProtKB-UniRule"/>
</dbReference>
<dbReference type="GO" id="GO:0009249">
    <property type="term" value="P:protein lipoylation"/>
    <property type="evidence" value="ECO:0007669"/>
    <property type="project" value="UniProtKB-UniRule"/>
</dbReference>
<keyword evidence="1 8" id="KW-0004">4Fe-4S</keyword>
<reference evidence="10 11" key="1">
    <citation type="submission" date="2020-05" db="EMBL/GenBank/DDBJ databases">
        <title>Sulfurimonas marisnigri, sp. nov., and Sulfurimonas baltica, sp. nov., manganese oxide reducing chemolithoautotrophs of the class Epsilonproteobacteria isolated from the pelagic redoxclines of the Black and Baltic Seas and emended description of the genus Sulfurimonas.</title>
        <authorList>
            <person name="Henkel J.V."/>
            <person name="Laudan C."/>
            <person name="Werner J."/>
            <person name="Neu T."/>
            <person name="Plewe S."/>
            <person name="Sproer C."/>
            <person name="Bunk B."/>
            <person name="Schulz-Vogt H.N."/>
        </authorList>
    </citation>
    <scope>NUCLEOTIDE SEQUENCE [LARGE SCALE GENOMIC DNA]</scope>
    <source>
        <strain evidence="10 11">GD2</strain>
    </source>
</reference>
<sequence length="315" mass="35383">MVSDTLRIEEQRSADELLENKYTLKTWNQGAKHITSKPQWLHKKIRPSINAELESIFTDTHVNTVCQEAMCQNISECFSQKLATFLILGTLCTRTCSFCAVAKGKPMPLDINEPENVAQTVKRLGLQHVVITSPTRDDLIDGGAEHFCRTVSAIKAVDDSIVVELLIPDMRENKESLKLIAKSGADIIGHNLETVPRLYHVRKGSEYRRSLRVLKLLASLNPDIAIKSGIMLGFGERDEEVETLMHELLDAGCDYLSIGQFLSPSNNHTPVVEYSLPERFENFRNSGMNMGFAHIKSSPYTRSSYMAHEYLEVGV</sequence>
<dbReference type="GO" id="GO:0016992">
    <property type="term" value="F:lipoate synthase activity"/>
    <property type="evidence" value="ECO:0007669"/>
    <property type="project" value="UniProtKB-UniRule"/>
</dbReference>
<dbReference type="PROSITE" id="PS51918">
    <property type="entry name" value="RADICAL_SAM"/>
    <property type="match status" value="1"/>
</dbReference>
<dbReference type="CDD" id="cd01335">
    <property type="entry name" value="Radical_SAM"/>
    <property type="match status" value="1"/>
</dbReference>
<dbReference type="SMART" id="SM00729">
    <property type="entry name" value="Elp3"/>
    <property type="match status" value="1"/>
</dbReference>
<accession>A0A7S7LXU7</accession>
<dbReference type="NCBIfam" id="NF004019">
    <property type="entry name" value="PRK05481.1"/>
    <property type="match status" value="1"/>
</dbReference>
<dbReference type="KEGG" id="sbal:HUE88_12755"/>
<evidence type="ECO:0000256" key="5">
    <source>
        <dbReference type="ARBA" id="ARBA00023004"/>
    </source>
</evidence>
<comment type="similarity">
    <text evidence="8">Belongs to the radical SAM superfamily. Lipoyl synthase family.</text>
</comment>
<feature type="binding site" evidence="8">
    <location>
        <position position="92"/>
    </location>
    <ligand>
        <name>[4Fe-4S] cluster</name>
        <dbReference type="ChEBI" id="CHEBI:49883"/>
        <label>2</label>
        <note>4Fe-4S-S-AdoMet</note>
    </ligand>
</feature>
<dbReference type="PANTHER" id="PTHR10949:SF0">
    <property type="entry name" value="LIPOYL SYNTHASE, MITOCHONDRIAL"/>
    <property type="match status" value="1"/>
</dbReference>
<comment type="pathway">
    <text evidence="8">Protein modification; protein lipoylation via endogenous pathway; protein N(6)-(lipoyl)lysine from octanoyl-[acyl-carrier-protein]: step 2/2.</text>
</comment>
<dbReference type="SUPFAM" id="SSF102114">
    <property type="entry name" value="Radical SAM enzymes"/>
    <property type="match status" value="1"/>
</dbReference>
<evidence type="ECO:0000256" key="6">
    <source>
        <dbReference type="ARBA" id="ARBA00023014"/>
    </source>
</evidence>
<keyword evidence="5 8" id="KW-0408">Iron</keyword>
<feature type="binding site" evidence="8">
    <location>
        <position position="77"/>
    </location>
    <ligand>
        <name>[4Fe-4S] cluster</name>
        <dbReference type="ChEBI" id="CHEBI:49883"/>
        <label>1</label>
    </ligand>
</feature>
<dbReference type="InterPro" id="IPR013785">
    <property type="entry name" value="Aldolase_TIM"/>
</dbReference>
<protein>
    <recommendedName>
        <fullName evidence="8">Lipoyl synthase</fullName>
        <ecNumber evidence="8">2.8.1.8</ecNumber>
    </recommendedName>
    <alternativeName>
        <fullName evidence="8">Lip-syn</fullName>
        <shortName evidence="8">LS</shortName>
    </alternativeName>
    <alternativeName>
        <fullName evidence="8">Lipoate synthase</fullName>
    </alternativeName>
    <alternativeName>
        <fullName evidence="8">Lipoic acid synthase</fullName>
    </alternativeName>
    <alternativeName>
        <fullName evidence="8">Sulfur insertion protein LipA</fullName>
    </alternativeName>
</protein>
<comment type="subcellular location">
    <subcellularLocation>
        <location evidence="8">Cytoplasm</location>
    </subcellularLocation>
</comment>
<evidence type="ECO:0000313" key="11">
    <source>
        <dbReference type="Proteomes" id="UP000593994"/>
    </source>
</evidence>
<dbReference type="InterPro" id="IPR058240">
    <property type="entry name" value="rSAM_sf"/>
</dbReference>
<keyword evidence="8" id="KW-0963">Cytoplasm</keyword>
<proteinExistence type="inferred from homology"/>
<dbReference type="NCBIfam" id="NF009544">
    <property type="entry name" value="PRK12928.1"/>
    <property type="match status" value="1"/>
</dbReference>
<feature type="binding site" evidence="8">
    <location>
        <position position="96"/>
    </location>
    <ligand>
        <name>[4Fe-4S] cluster</name>
        <dbReference type="ChEBI" id="CHEBI:49883"/>
        <label>2</label>
        <note>4Fe-4S-S-AdoMet</note>
    </ligand>
</feature>